<evidence type="ECO:0000259" key="14">
    <source>
        <dbReference type="PROSITE" id="PS52035"/>
    </source>
</evidence>
<keyword evidence="16" id="KW-1185">Reference proteome</keyword>
<evidence type="ECO:0000256" key="10">
    <source>
        <dbReference type="ARBA" id="ARBA00023157"/>
    </source>
</evidence>
<dbReference type="Gene3D" id="3.40.630.10">
    <property type="entry name" value="Zn peptidases"/>
    <property type="match status" value="1"/>
</dbReference>
<evidence type="ECO:0000256" key="8">
    <source>
        <dbReference type="ARBA" id="ARBA00022833"/>
    </source>
</evidence>
<evidence type="ECO:0000256" key="11">
    <source>
        <dbReference type="ARBA" id="ARBA00069039"/>
    </source>
</evidence>
<evidence type="ECO:0000256" key="12">
    <source>
        <dbReference type="PROSITE-ProRule" id="PRU01379"/>
    </source>
</evidence>
<gene>
    <name evidence="15" type="ORF">APZ42_015465</name>
</gene>
<dbReference type="InterPro" id="IPR000834">
    <property type="entry name" value="Peptidase_M14"/>
</dbReference>
<dbReference type="PRINTS" id="PR00765">
    <property type="entry name" value="CRBOXYPTASEA"/>
</dbReference>
<evidence type="ECO:0000256" key="2">
    <source>
        <dbReference type="ARBA" id="ARBA00005988"/>
    </source>
</evidence>
<feature type="active site" description="Proton donor/acceptor" evidence="12">
    <location>
        <position position="386"/>
    </location>
</feature>
<dbReference type="Proteomes" id="UP000076858">
    <property type="component" value="Unassembled WGS sequence"/>
</dbReference>
<keyword evidence="7" id="KW-0378">Hydrolase</keyword>
<evidence type="ECO:0000256" key="3">
    <source>
        <dbReference type="ARBA" id="ARBA00022645"/>
    </source>
</evidence>
<feature type="signal peptide" evidence="13">
    <location>
        <begin position="1"/>
        <end position="22"/>
    </location>
</feature>
<evidence type="ECO:0000313" key="15">
    <source>
        <dbReference type="EMBL" id="KZS18874.1"/>
    </source>
</evidence>
<evidence type="ECO:0000256" key="5">
    <source>
        <dbReference type="ARBA" id="ARBA00022723"/>
    </source>
</evidence>
<keyword evidence="8" id="KW-0862">Zinc</keyword>
<dbReference type="GO" id="GO:0004181">
    <property type="term" value="F:metallocarboxypeptidase activity"/>
    <property type="evidence" value="ECO:0007669"/>
    <property type="project" value="InterPro"/>
</dbReference>
<keyword evidence="4" id="KW-0645">Protease</keyword>
<protein>
    <recommendedName>
        <fullName evidence="11">Zinc carboxypeptidase A 1</fullName>
    </recommendedName>
</protein>
<dbReference type="FunFam" id="3.40.630.10:FF:000056">
    <property type="entry name" value="Zinc carboxypeptidase"/>
    <property type="match status" value="1"/>
</dbReference>
<keyword evidence="9" id="KW-0482">Metalloprotease</keyword>
<keyword evidence="6 13" id="KW-0732">Signal</keyword>
<sequence>MRFCYYVGIATLLLVNFSASLGERIDYSGHKVVRVRAANAVQLSYLRHLQTSDETLDFWTDPYRVGKPVDIHVTPGKYEGLARSLSSAGIQHQIKVEDIGKAEKEERQTIEHRRELTKNQKAFDFENYHTYEEIVAYMEQLALENPLVSVSSIGTTFENRSLTMATISTGSNPDKQVIVFECAVHAREWAAPSTCLWFINELATKYGSDSEITQLVDGFDWKITPVTNPDGYTYSWTTDRLWRKNRKPSSTCYGVDINRNFDTNFGGLGASDIACVDTYHGPYSFSEEESSAVRDVLIANRPRVKAAISIHTYSQLWMSPYAYTHDLPLEYDEMLRVMSIGVQALQNTYGTQYQYGNHADTIYIASGTTVDHAYSAESILYAYLLELRDTGEFGFQLPASQIMETAVETWNGIKAMALEIL</sequence>
<dbReference type="InterPro" id="IPR036990">
    <property type="entry name" value="M14A-like_propep"/>
</dbReference>
<dbReference type="FunFam" id="3.30.70.340:FF:000002">
    <property type="entry name" value="Carboxypeptidase A"/>
    <property type="match status" value="1"/>
</dbReference>
<dbReference type="Pfam" id="PF02244">
    <property type="entry name" value="Propep_M14"/>
    <property type="match status" value="1"/>
</dbReference>
<keyword evidence="5" id="KW-0479">Metal-binding</keyword>
<dbReference type="InterPro" id="IPR003146">
    <property type="entry name" value="M14A_act_pep"/>
</dbReference>
<comment type="similarity">
    <text evidence="2 12">Belongs to the peptidase M14 family.</text>
</comment>
<evidence type="ECO:0000256" key="4">
    <source>
        <dbReference type="ARBA" id="ARBA00022670"/>
    </source>
</evidence>
<feature type="domain" description="Peptidase M14" evidence="14">
    <location>
        <begin position="127"/>
        <end position="420"/>
    </location>
</feature>
<dbReference type="AlphaFoldDB" id="A0A162PID1"/>
<evidence type="ECO:0000256" key="13">
    <source>
        <dbReference type="SAM" id="SignalP"/>
    </source>
</evidence>
<dbReference type="CDD" id="cd03860">
    <property type="entry name" value="M14_CP_A-B_like"/>
    <property type="match status" value="1"/>
</dbReference>
<dbReference type="SMART" id="SM00631">
    <property type="entry name" value="Zn_pept"/>
    <property type="match status" value="1"/>
</dbReference>
<organism evidence="15 16">
    <name type="scientific">Daphnia magna</name>
    <dbReference type="NCBI Taxonomy" id="35525"/>
    <lineage>
        <taxon>Eukaryota</taxon>
        <taxon>Metazoa</taxon>
        <taxon>Ecdysozoa</taxon>
        <taxon>Arthropoda</taxon>
        <taxon>Crustacea</taxon>
        <taxon>Branchiopoda</taxon>
        <taxon>Diplostraca</taxon>
        <taxon>Cladocera</taxon>
        <taxon>Anomopoda</taxon>
        <taxon>Daphniidae</taxon>
        <taxon>Daphnia</taxon>
    </lineage>
</organism>
<dbReference type="Pfam" id="PF00246">
    <property type="entry name" value="Peptidase_M14"/>
    <property type="match status" value="1"/>
</dbReference>
<dbReference type="EMBL" id="LRGB01000512">
    <property type="protein sequence ID" value="KZS18874.1"/>
    <property type="molecule type" value="Genomic_DNA"/>
</dbReference>
<evidence type="ECO:0000256" key="7">
    <source>
        <dbReference type="ARBA" id="ARBA00022801"/>
    </source>
</evidence>
<proteinExistence type="inferred from homology"/>
<name>A0A162PID1_9CRUS</name>
<feature type="chain" id="PRO_5007838194" description="Zinc carboxypeptidase A 1" evidence="13">
    <location>
        <begin position="23"/>
        <end position="421"/>
    </location>
</feature>
<dbReference type="SUPFAM" id="SSF54897">
    <property type="entry name" value="Protease propeptides/inhibitors"/>
    <property type="match status" value="1"/>
</dbReference>
<dbReference type="PROSITE" id="PS52035">
    <property type="entry name" value="PEPTIDASE_M14"/>
    <property type="match status" value="1"/>
</dbReference>
<evidence type="ECO:0000313" key="16">
    <source>
        <dbReference type="Proteomes" id="UP000076858"/>
    </source>
</evidence>
<dbReference type="GO" id="GO:0008270">
    <property type="term" value="F:zinc ion binding"/>
    <property type="evidence" value="ECO:0007669"/>
    <property type="project" value="InterPro"/>
</dbReference>
<evidence type="ECO:0000256" key="9">
    <source>
        <dbReference type="ARBA" id="ARBA00023049"/>
    </source>
</evidence>
<comment type="cofactor">
    <cofactor evidence="1">
        <name>Zn(2+)</name>
        <dbReference type="ChEBI" id="CHEBI:29105"/>
    </cofactor>
</comment>
<keyword evidence="10" id="KW-1015">Disulfide bond</keyword>
<dbReference type="GO" id="GO:0006508">
    <property type="term" value="P:proteolysis"/>
    <property type="evidence" value="ECO:0007669"/>
    <property type="project" value="UniProtKB-KW"/>
</dbReference>
<comment type="caution">
    <text evidence="15">The sequence shown here is derived from an EMBL/GenBank/DDBJ whole genome shotgun (WGS) entry which is preliminary data.</text>
</comment>
<keyword evidence="3 15" id="KW-0121">Carboxypeptidase</keyword>
<evidence type="ECO:0000256" key="1">
    <source>
        <dbReference type="ARBA" id="ARBA00001947"/>
    </source>
</evidence>
<accession>A0A162PID1</accession>
<dbReference type="PANTHER" id="PTHR11705">
    <property type="entry name" value="PROTEASE FAMILY M14 CARBOXYPEPTIDASE A,B"/>
    <property type="match status" value="1"/>
</dbReference>
<dbReference type="OrthoDB" id="3626597at2759"/>
<reference evidence="15 16" key="1">
    <citation type="submission" date="2016-03" db="EMBL/GenBank/DDBJ databases">
        <title>EvidentialGene: Evidence-directed Construction of Genes on Genomes.</title>
        <authorList>
            <person name="Gilbert D.G."/>
            <person name="Choi J.-H."/>
            <person name="Mockaitis K."/>
            <person name="Colbourne J."/>
            <person name="Pfrender M."/>
        </authorList>
    </citation>
    <scope>NUCLEOTIDE SEQUENCE [LARGE SCALE GENOMIC DNA]</scope>
    <source>
        <strain evidence="15 16">Xinb3</strain>
        <tissue evidence="15">Complete organism</tissue>
    </source>
</reference>
<dbReference type="PANTHER" id="PTHR11705:SF91">
    <property type="entry name" value="FI01817P-RELATED"/>
    <property type="match status" value="1"/>
</dbReference>
<evidence type="ECO:0000256" key="6">
    <source>
        <dbReference type="ARBA" id="ARBA00022729"/>
    </source>
</evidence>
<dbReference type="Gene3D" id="3.30.70.340">
    <property type="entry name" value="Metallocarboxypeptidase-like"/>
    <property type="match status" value="1"/>
</dbReference>
<dbReference type="GO" id="GO:0005615">
    <property type="term" value="C:extracellular space"/>
    <property type="evidence" value="ECO:0007669"/>
    <property type="project" value="TreeGrafter"/>
</dbReference>
<dbReference type="SUPFAM" id="SSF53187">
    <property type="entry name" value="Zn-dependent exopeptidases"/>
    <property type="match status" value="1"/>
</dbReference>